<dbReference type="HAMAP" id="MF_00114">
    <property type="entry name" value="DeoC_type1"/>
    <property type="match status" value="1"/>
</dbReference>
<proteinExistence type="inferred from homology"/>
<dbReference type="UniPathway" id="UPA00002">
    <property type="reaction ID" value="UER00468"/>
</dbReference>
<evidence type="ECO:0000256" key="3">
    <source>
        <dbReference type="ARBA" id="ARBA00023239"/>
    </source>
</evidence>
<name>A0A6B3N539_9CYAN</name>
<dbReference type="GO" id="GO:0016052">
    <property type="term" value="P:carbohydrate catabolic process"/>
    <property type="evidence" value="ECO:0007669"/>
    <property type="project" value="TreeGrafter"/>
</dbReference>
<evidence type="ECO:0000313" key="8">
    <source>
        <dbReference type="EMBL" id="NER26660.1"/>
    </source>
</evidence>
<evidence type="ECO:0000256" key="4">
    <source>
        <dbReference type="ARBA" id="ARBA00023270"/>
    </source>
</evidence>
<evidence type="ECO:0000256" key="5">
    <source>
        <dbReference type="ARBA" id="ARBA00048791"/>
    </source>
</evidence>
<sequence length="227" mass="24371">MATDYPEIDIAPLIDHALLNPTATPEQLENCCQEAERFKFATVCIHPVYVKTAAELLYGKVPKVCTVIGFPTGATTSAAKLYEAQEAVENGATELDVVIHLGGLKTGRTEEMYREIAQISEETGKTIKVILETALLTDAEKQIAAEICMDAGAQFLKTSTGWFGGATVSDVRLLKEVTKGSIGIKASGGIRTIEQAFDLVVAGATRLGTSRGPDLLRQLVEREGDNK</sequence>
<dbReference type="GO" id="GO:0006018">
    <property type="term" value="P:2-deoxyribose 1-phosphate catabolic process"/>
    <property type="evidence" value="ECO:0007669"/>
    <property type="project" value="UniProtKB-UniRule"/>
</dbReference>
<dbReference type="PANTHER" id="PTHR10889:SF1">
    <property type="entry name" value="DEOXYRIBOSE-PHOSPHATE ALDOLASE"/>
    <property type="match status" value="1"/>
</dbReference>
<gene>
    <name evidence="7 8" type="primary">deoC</name>
    <name evidence="8" type="ORF">F6J89_03270</name>
</gene>
<comment type="subcellular location">
    <subcellularLocation>
        <location evidence="7">Cytoplasm</location>
    </subcellularLocation>
</comment>
<dbReference type="InterPro" id="IPR002915">
    <property type="entry name" value="DeoC/FbaB/LacD_aldolase"/>
</dbReference>
<dbReference type="GO" id="GO:0009264">
    <property type="term" value="P:deoxyribonucleotide catabolic process"/>
    <property type="evidence" value="ECO:0007669"/>
    <property type="project" value="UniProtKB-UniRule"/>
</dbReference>
<dbReference type="PANTHER" id="PTHR10889">
    <property type="entry name" value="DEOXYRIBOSE-PHOSPHATE ALDOLASE"/>
    <property type="match status" value="1"/>
</dbReference>
<dbReference type="SMART" id="SM01133">
    <property type="entry name" value="DeoC"/>
    <property type="match status" value="1"/>
</dbReference>
<dbReference type="GO" id="GO:0005737">
    <property type="term" value="C:cytoplasm"/>
    <property type="evidence" value="ECO:0007669"/>
    <property type="project" value="UniProtKB-SubCell"/>
</dbReference>
<dbReference type="FunFam" id="3.20.20.70:FF:000044">
    <property type="entry name" value="Deoxyribose-phosphate aldolase"/>
    <property type="match status" value="1"/>
</dbReference>
<evidence type="ECO:0000256" key="2">
    <source>
        <dbReference type="ARBA" id="ARBA00022490"/>
    </source>
</evidence>
<organism evidence="8">
    <name type="scientific">Symploca sp. SIO1C4</name>
    <dbReference type="NCBI Taxonomy" id="2607765"/>
    <lineage>
        <taxon>Bacteria</taxon>
        <taxon>Bacillati</taxon>
        <taxon>Cyanobacteriota</taxon>
        <taxon>Cyanophyceae</taxon>
        <taxon>Coleofasciculales</taxon>
        <taxon>Coleofasciculaceae</taxon>
        <taxon>Symploca</taxon>
    </lineage>
</organism>
<dbReference type="InterPro" id="IPR028581">
    <property type="entry name" value="DeoC_typeI"/>
</dbReference>
<keyword evidence="3 7" id="KW-0456">Lyase</keyword>
<keyword evidence="2 7" id="KW-0963">Cytoplasm</keyword>
<reference evidence="8" key="1">
    <citation type="submission" date="2019-11" db="EMBL/GenBank/DDBJ databases">
        <title>Genomic insights into an expanded diversity of filamentous marine cyanobacteria reveals the extraordinary biosynthetic potential of Moorea and Okeania.</title>
        <authorList>
            <person name="Ferreira Leao T."/>
            <person name="Wang M."/>
            <person name="Moss N."/>
            <person name="Da Silva R."/>
            <person name="Sanders J."/>
            <person name="Nurk S."/>
            <person name="Gurevich A."/>
            <person name="Humphrey G."/>
            <person name="Reher R."/>
            <person name="Zhu Q."/>
            <person name="Belda-Ferre P."/>
            <person name="Glukhov E."/>
            <person name="Rex R."/>
            <person name="Dorrestein P.C."/>
            <person name="Knight R."/>
            <person name="Pevzner P."/>
            <person name="Gerwick W.H."/>
            <person name="Gerwick L."/>
        </authorList>
    </citation>
    <scope>NUCLEOTIDE SEQUENCE</scope>
    <source>
        <strain evidence="8">SIO1C4</strain>
    </source>
</reference>
<comment type="catalytic activity">
    <reaction evidence="5 7">
        <text>2-deoxy-D-ribose 5-phosphate = D-glyceraldehyde 3-phosphate + acetaldehyde</text>
        <dbReference type="Rhea" id="RHEA:12821"/>
        <dbReference type="ChEBI" id="CHEBI:15343"/>
        <dbReference type="ChEBI" id="CHEBI:59776"/>
        <dbReference type="ChEBI" id="CHEBI:62877"/>
        <dbReference type="EC" id="4.1.2.4"/>
    </reaction>
</comment>
<accession>A0A6B3N539</accession>
<comment type="function">
    <text evidence="6 7">Catalyzes a reversible aldol reaction between acetaldehyde and D-glyceraldehyde 3-phosphate to generate 2-deoxy-D-ribose 5-phosphate.</text>
</comment>
<dbReference type="EC" id="4.1.2.4" evidence="7"/>
<comment type="pathway">
    <text evidence="7">Carbohydrate degradation; 2-deoxy-D-ribose 1-phosphate degradation; D-glyceraldehyde 3-phosphate and acetaldehyde from 2-deoxy-alpha-D-ribose 1-phosphate: step 2/2.</text>
</comment>
<dbReference type="Gene3D" id="3.20.20.70">
    <property type="entry name" value="Aldolase class I"/>
    <property type="match status" value="1"/>
</dbReference>
<feature type="active site" description="Schiff-base intermediate with acetaldehyde" evidence="7">
    <location>
        <position position="157"/>
    </location>
</feature>
<dbReference type="Pfam" id="PF01791">
    <property type="entry name" value="DeoC"/>
    <property type="match status" value="1"/>
</dbReference>
<dbReference type="InterPro" id="IPR013785">
    <property type="entry name" value="Aldolase_TIM"/>
</dbReference>
<evidence type="ECO:0000256" key="6">
    <source>
        <dbReference type="ARBA" id="ARBA00056337"/>
    </source>
</evidence>
<comment type="caution">
    <text evidence="8">The sequence shown here is derived from an EMBL/GenBank/DDBJ whole genome shotgun (WGS) entry which is preliminary data.</text>
</comment>
<feature type="active site" description="Proton donor/acceptor" evidence="7">
    <location>
        <position position="96"/>
    </location>
</feature>
<dbReference type="SUPFAM" id="SSF51569">
    <property type="entry name" value="Aldolase"/>
    <property type="match status" value="1"/>
</dbReference>
<evidence type="ECO:0000256" key="7">
    <source>
        <dbReference type="HAMAP-Rule" id="MF_00114"/>
    </source>
</evidence>
<protein>
    <recommendedName>
        <fullName evidence="7">Deoxyribose-phosphate aldolase</fullName>
        <shortName evidence="7">DERA</shortName>
        <ecNumber evidence="7">4.1.2.4</ecNumber>
    </recommendedName>
    <alternativeName>
        <fullName evidence="7">2-deoxy-D-ribose 5-phosphate aldolase</fullName>
    </alternativeName>
    <alternativeName>
        <fullName evidence="7">Phosphodeoxyriboaldolase</fullName>
        <shortName evidence="7">Deoxyriboaldolase</shortName>
    </alternativeName>
</protein>
<dbReference type="PIRSF" id="PIRSF001357">
    <property type="entry name" value="DeoC"/>
    <property type="match status" value="1"/>
</dbReference>
<comment type="similarity">
    <text evidence="1 7">Belongs to the DeoC/FbaB aldolase family. DeoC type 1 subfamily.</text>
</comment>
<evidence type="ECO:0000256" key="1">
    <source>
        <dbReference type="ARBA" id="ARBA00010936"/>
    </source>
</evidence>
<dbReference type="CDD" id="cd00959">
    <property type="entry name" value="DeoC"/>
    <property type="match status" value="1"/>
</dbReference>
<keyword evidence="4 7" id="KW-0704">Schiff base</keyword>
<dbReference type="GO" id="GO:0004139">
    <property type="term" value="F:deoxyribose-phosphate aldolase activity"/>
    <property type="evidence" value="ECO:0007669"/>
    <property type="project" value="UniProtKB-UniRule"/>
</dbReference>
<dbReference type="EMBL" id="JAAHFQ010000041">
    <property type="protein sequence ID" value="NER26660.1"/>
    <property type="molecule type" value="Genomic_DNA"/>
</dbReference>
<dbReference type="AlphaFoldDB" id="A0A6B3N539"/>
<feature type="active site" description="Proton donor/acceptor" evidence="7">
    <location>
        <position position="185"/>
    </location>
</feature>
<dbReference type="InterPro" id="IPR011343">
    <property type="entry name" value="DeoC"/>
</dbReference>
<dbReference type="NCBIfam" id="TIGR00126">
    <property type="entry name" value="deoC"/>
    <property type="match status" value="1"/>
</dbReference>